<proteinExistence type="predicted"/>
<dbReference type="PANTHER" id="PTHR43211:SF1">
    <property type="entry name" value="BLL6422 PROTEIN"/>
    <property type="match status" value="1"/>
</dbReference>
<evidence type="ECO:0000259" key="1">
    <source>
        <dbReference type="Pfam" id="PF01557"/>
    </source>
</evidence>
<dbReference type="AlphaFoldDB" id="A0AAT9GL24"/>
<name>A0AAT9GL24_9BACT</name>
<gene>
    <name evidence="2" type="ORF">KACHI17_21860</name>
</gene>
<reference evidence="2" key="1">
    <citation type="submission" date="2024-02" db="EMBL/GenBank/DDBJ databases">
        <title>Sediminibacterium planktonica sp. nov. and Sediminibacterium longus sp. nov., isolated from surface lake and river water.</title>
        <authorList>
            <person name="Watanabe K."/>
            <person name="Takemine S."/>
            <person name="Ishii Y."/>
            <person name="Ogata Y."/>
            <person name="Shindo C."/>
            <person name="Suda W."/>
        </authorList>
    </citation>
    <scope>NUCLEOTIDE SEQUENCE</scope>
    <source>
        <strain evidence="2">KACHI17</strain>
    </source>
</reference>
<dbReference type="InterPro" id="IPR036663">
    <property type="entry name" value="Fumarylacetoacetase_C_sf"/>
</dbReference>
<organism evidence="2">
    <name type="scientific">Sediminibacterium sp. KACHI17</name>
    <dbReference type="NCBI Taxonomy" id="1751071"/>
    <lineage>
        <taxon>Bacteria</taxon>
        <taxon>Pseudomonadati</taxon>
        <taxon>Bacteroidota</taxon>
        <taxon>Chitinophagia</taxon>
        <taxon>Chitinophagales</taxon>
        <taxon>Chitinophagaceae</taxon>
        <taxon>Sediminibacterium</taxon>
    </lineage>
</organism>
<dbReference type="InterPro" id="IPR011234">
    <property type="entry name" value="Fumarylacetoacetase-like_C"/>
</dbReference>
<dbReference type="GO" id="GO:0016787">
    <property type="term" value="F:hydrolase activity"/>
    <property type="evidence" value="ECO:0007669"/>
    <property type="project" value="UniProtKB-KW"/>
</dbReference>
<dbReference type="SUPFAM" id="SSF56529">
    <property type="entry name" value="FAH"/>
    <property type="match status" value="1"/>
</dbReference>
<dbReference type="EMBL" id="AP029612">
    <property type="protein sequence ID" value="BFG71305.1"/>
    <property type="molecule type" value="Genomic_DNA"/>
</dbReference>
<keyword evidence="2" id="KW-0378">Hydrolase</keyword>
<sequence length="360" mass="40530">MITAEKREKEFRRDFLNYFRPSNDCIMKLVSYLSEGRDQLAFLVDGYLFDCDLVHPELPSSMNMFLQYWDDMFPIAQQVNAAIKDGRIGKEKGVAIQGQHLLAPVPFPTSCRDGYAFRQHVAAARRNRKVDMIPEFDQYPIFYFTNHHSIQGPGDIHCMPDHFEKLDFELEAAIVICKSGRNIPAEEADSYIGGLMIMNDMSARRLQMEEMLLNLGPAKGKDFSTVIGPCLVTLDELESYEIPAKPGHTGKNWNLGMKCWVNGVQVSEGNVGDMDWTFAEIIERCAYGVQLHPGDVIGSGTVGTGCFLELNGTGKLNDPNYQEQWLQPGDIVKMEIDGIGVLENTIVKEDTDFSILARKK</sequence>
<protein>
    <submittedName>
        <fullName evidence="2">Fumarylacetoacetate hydrolase family protein</fullName>
    </submittedName>
</protein>
<accession>A0AAT9GL24</accession>
<feature type="domain" description="Fumarylacetoacetase-like C-terminal" evidence="1">
    <location>
        <begin position="112"/>
        <end position="347"/>
    </location>
</feature>
<dbReference type="Gene3D" id="3.90.850.10">
    <property type="entry name" value="Fumarylacetoacetase-like, C-terminal domain"/>
    <property type="match status" value="1"/>
</dbReference>
<evidence type="ECO:0000313" key="2">
    <source>
        <dbReference type="EMBL" id="BFG71305.1"/>
    </source>
</evidence>
<dbReference type="PANTHER" id="PTHR43211">
    <property type="entry name" value="FUMARYLACETOACETATE HYDROLASE"/>
    <property type="match status" value="1"/>
</dbReference>
<dbReference type="Pfam" id="PF01557">
    <property type="entry name" value="FAA_hydrolase"/>
    <property type="match status" value="1"/>
</dbReference>